<name>A0A1Y1QWN5_9GAMM</name>
<dbReference type="InterPro" id="IPR024615">
    <property type="entry name" value="CRISPR-assoc_Cmr2_N"/>
</dbReference>
<keyword evidence="2" id="KW-0051">Antiviral defense</keyword>
<dbReference type="PROSITE" id="PS50887">
    <property type="entry name" value="GGDEF"/>
    <property type="match status" value="1"/>
</dbReference>
<feature type="transmembrane region" description="Helical" evidence="3">
    <location>
        <begin position="29"/>
        <end position="47"/>
    </location>
</feature>
<dbReference type="Gene3D" id="3.30.70.2220">
    <property type="entry name" value="CRISPR-Cas system, Cmr2 subunit, D1 domain, cysteine cluster"/>
    <property type="match status" value="1"/>
</dbReference>
<proteinExistence type="predicted"/>
<dbReference type="InterPro" id="IPR054767">
    <property type="entry name" value="Cas10-Cmr2_palm2"/>
</dbReference>
<dbReference type="InterPro" id="IPR038242">
    <property type="entry name" value="Cmr2_N"/>
</dbReference>
<keyword evidence="3" id="KW-1133">Transmembrane helix</keyword>
<evidence type="ECO:0000259" key="4">
    <source>
        <dbReference type="PROSITE" id="PS50887"/>
    </source>
</evidence>
<dbReference type="InterPro" id="IPR013407">
    <property type="entry name" value="CRISPR-assoc_prot_Cmr2"/>
</dbReference>
<dbReference type="Proteomes" id="UP000192491">
    <property type="component" value="Unassembled WGS sequence"/>
</dbReference>
<dbReference type="Gene3D" id="3.30.70.270">
    <property type="match status" value="1"/>
</dbReference>
<dbReference type="GO" id="GO:0051607">
    <property type="term" value="P:defense response to virus"/>
    <property type="evidence" value="ECO:0007669"/>
    <property type="project" value="UniProtKB-KW"/>
</dbReference>
<sequence>MTDTKPHYFHFTLGPVQGFVSQARRTRDFWAGSFILSWLAAVAIQAVKHQGGKVEFPQPDENYMAWLVGEGKGNKPTQGSIPNRFKGMVASVDPTTFNPVAVTDSVQEAWKALAEVIWKADLQAFSSNVQRNIWERQISNFWDMSWVITAAENDSSVLDKRKNWRTYTPPEEPGVKCAMMDGWQELSGEKRPDRKAMNVFWDKVRIMGKNGMSSDLRRNEALCAIAFVKRRFSRHFHKLDHLIKSKYPMQQGWQLKGWKVPSAVPSVTYMAAVHWLENALENADELTLNTFFTEAEKLAGEYGEWDTQIKCLTEAWGKHEWKALDGNIFFESALENPNIFEDSKQAEKVLKALNAVRTSISPTLSKPTPFYAILLMDGDSLGMHMSTPEKQPAITKGLAKFTNGVPNIVYQHNGFLMYAGGDDVLAILPLEDAIPCAAALRTHYMNCFDYNDIPTTLSGTIEFVHIKTPLTKVLHDAHHLLDNIAKDGRGRDALAIRVWKPGGLQLEWAQPWEIALIPQTNQTYLEKIAESFQTIGKNDDQFSNKFFYKIRERFAMLNPEQGSKQEQVLNNDDALALLAMEYLNSGKSDMKTMDQAKDHLHPLLIQCRPVTRILKDHKEQPIADWKRSERLEADGALLVRFLAQKGVE</sequence>
<gene>
    <name evidence="5" type="ORF">BWK73_07330</name>
</gene>
<feature type="domain" description="GGDEF" evidence="4">
    <location>
        <begin position="369"/>
        <end position="497"/>
    </location>
</feature>
<comment type="caution">
    <text evidence="5">The sequence shown here is derived from an EMBL/GenBank/DDBJ whole genome shotgun (WGS) entry which is preliminary data.</text>
</comment>
<dbReference type="InterPro" id="IPR000160">
    <property type="entry name" value="GGDEF_dom"/>
</dbReference>
<reference evidence="5 6" key="1">
    <citation type="submission" date="2017-01" db="EMBL/GenBank/DDBJ databases">
        <title>Novel large sulfur bacteria in the metagenomes of groundwater-fed chemosynthetic microbial mats in the Lake Huron basin.</title>
        <authorList>
            <person name="Sharrar A.M."/>
            <person name="Flood B.E."/>
            <person name="Bailey J.V."/>
            <person name="Jones D.S."/>
            <person name="Biddanda B."/>
            <person name="Ruberg S.A."/>
            <person name="Marcus D.N."/>
            <person name="Dick G.J."/>
        </authorList>
    </citation>
    <scope>NUCLEOTIDE SEQUENCE [LARGE SCALE GENOMIC DNA]</scope>
    <source>
        <strain evidence="5">A8</strain>
    </source>
</reference>
<dbReference type="AlphaFoldDB" id="A0A1Y1QWN5"/>
<evidence type="ECO:0000313" key="5">
    <source>
        <dbReference type="EMBL" id="OQX15232.1"/>
    </source>
</evidence>
<evidence type="ECO:0000313" key="6">
    <source>
        <dbReference type="Proteomes" id="UP000192491"/>
    </source>
</evidence>
<dbReference type="Pfam" id="PF12469">
    <property type="entry name" value="Cmr2_N"/>
    <property type="match status" value="1"/>
</dbReference>
<keyword evidence="1" id="KW-0547">Nucleotide-binding</keyword>
<dbReference type="InterPro" id="IPR043128">
    <property type="entry name" value="Rev_trsase/Diguanyl_cyclase"/>
</dbReference>
<dbReference type="NCBIfam" id="TIGR02577">
    <property type="entry name" value="cas_TM1794_Cmr2"/>
    <property type="match status" value="1"/>
</dbReference>
<evidence type="ECO:0000256" key="3">
    <source>
        <dbReference type="SAM" id="Phobius"/>
    </source>
</evidence>
<keyword evidence="3" id="KW-0472">Membrane</keyword>
<evidence type="ECO:0000256" key="2">
    <source>
        <dbReference type="ARBA" id="ARBA00023118"/>
    </source>
</evidence>
<dbReference type="GO" id="GO:0000166">
    <property type="term" value="F:nucleotide binding"/>
    <property type="evidence" value="ECO:0007669"/>
    <property type="project" value="UniProtKB-KW"/>
</dbReference>
<organism evidence="5 6">
    <name type="scientific">Thiothrix lacustris</name>
    <dbReference type="NCBI Taxonomy" id="525917"/>
    <lineage>
        <taxon>Bacteria</taxon>
        <taxon>Pseudomonadati</taxon>
        <taxon>Pseudomonadota</taxon>
        <taxon>Gammaproteobacteria</taxon>
        <taxon>Thiotrichales</taxon>
        <taxon>Thiotrichaceae</taxon>
        <taxon>Thiothrix</taxon>
    </lineage>
</organism>
<dbReference type="Pfam" id="PF22335">
    <property type="entry name" value="Cas10-Cmr2_palm2"/>
    <property type="match status" value="1"/>
</dbReference>
<protein>
    <submittedName>
        <fullName evidence="5">Type III-B CRISPR-associated protein Cas10/Cmr2</fullName>
    </submittedName>
</protein>
<dbReference type="EMBL" id="MTEJ01000017">
    <property type="protein sequence ID" value="OQX15232.1"/>
    <property type="molecule type" value="Genomic_DNA"/>
</dbReference>
<accession>A0A1Y1QWN5</accession>
<evidence type="ECO:0000256" key="1">
    <source>
        <dbReference type="ARBA" id="ARBA00022741"/>
    </source>
</evidence>
<keyword evidence="3" id="KW-0812">Transmembrane</keyword>